<dbReference type="AlphaFoldDB" id="M4QA38"/>
<keyword evidence="2" id="KW-0699">rRNA-binding</keyword>
<evidence type="ECO:0000256" key="3">
    <source>
        <dbReference type="ARBA" id="ARBA00022884"/>
    </source>
</evidence>
<evidence type="ECO:0000259" key="6">
    <source>
        <dbReference type="Pfam" id="PF00177"/>
    </source>
</evidence>
<dbReference type="HAMAP" id="MF_00480_B">
    <property type="entry name" value="Ribosomal_uS7_B"/>
    <property type="match status" value="1"/>
</dbReference>
<evidence type="ECO:0000256" key="5">
    <source>
        <dbReference type="ARBA" id="ARBA00023274"/>
    </source>
</evidence>
<reference evidence="7" key="1">
    <citation type="journal article" date="2004" name="RNA">
        <title>Mitochondrial 3' tRNA editing in the jakobid Seculamonas ecuadoriensis: a novel mechanism and implications for tRNA processing.</title>
        <authorList>
            <person name="Leigh J."/>
            <person name="Lang B.F."/>
        </authorList>
    </citation>
    <scope>NUCLEOTIDE SEQUENCE</scope>
    <source>
        <strain evidence="7">ATCC 50422</strain>
    </source>
</reference>
<proteinExistence type="inferred from homology"/>
<dbReference type="GO" id="GO:0003735">
    <property type="term" value="F:structural constituent of ribosome"/>
    <property type="evidence" value="ECO:0007669"/>
    <property type="project" value="InterPro"/>
</dbReference>
<dbReference type="InterPro" id="IPR023798">
    <property type="entry name" value="Ribosomal_uS7_dom"/>
</dbReference>
<evidence type="ECO:0000256" key="4">
    <source>
        <dbReference type="ARBA" id="ARBA00022980"/>
    </source>
</evidence>
<dbReference type="Pfam" id="PF00177">
    <property type="entry name" value="Ribosomal_S7"/>
    <property type="match status" value="1"/>
</dbReference>
<keyword evidence="7" id="KW-0496">Mitochondrion</keyword>
<accession>M4QA38</accession>
<dbReference type="GO" id="GO:0015935">
    <property type="term" value="C:small ribosomal subunit"/>
    <property type="evidence" value="ECO:0007669"/>
    <property type="project" value="InterPro"/>
</dbReference>
<sequence>MSRKKRVYKKRGRGQVVDTIYHDSRVLQLINRIMIDGKKSIAEKICYSSFRQIKEVTGLSPFDVFIQAIENIKPSLELRSVKIAKSTFQVPFPIHEKRKLFFATKWLVESADEKKTNEMYTSLAFEIMDAYQNKGKCVDKKQRLHKMAEANRAYLRFRW</sequence>
<keyword evidence="3" id="KW-0694">RNA-binding</keyword>
<reference evidence="7" key="3">
    <citation type="journal article" date="2013" name="Genome Biol. Evol.">
        <title>Strikingly bacteria-like and gene-rich mitochondrial genomes throughout jakobid protists.</title>
        <authorList>
            <person name="Burger G."/>
            <person name="Gray M.W."/>
            <person name="Forget L."/>
            <person name="Lang B.F."/>
        </authorList>
    </citation>
    <scope>NUCLEOTIDE SEQUENCE</scope>
    <source>
        <strain evidence="7">ATCC 50422</strain>
    </source>
</reference>
<dbReference type="EMBL" id="KC353355">
    <property type="protein sequence ID" value="AGH24221.1"/>
    <property type="molecule type" value="Genomic_DNA"/>
</dbReference>
<dbReference type="SUPFAM" id="SSF47973">
    <property type="entry name" value="Ribosomal protein S7"/>
    <property type="match status" value="1"/>
</dbReference>
<geneLocation type="mitochondrion" evidence="7"/>
<dbReference type="PANTHER" id="PTHR11205">
    <property type="entry name" value="RIBOSOMAL PROTEIN S7"/>
    <property type="match status" value="1"/>
</dbReference>
<keyword evidence="4 7" id="KW-0689">Ribosomal protein</keyword>
<dbReference type="RefSeq" id="YP_007890727.1">
    <property type="nucleotide sequence ID" value="NC_021127.1"/>
</dbReference>
<evidence type="ECO:0000313" key="7">
    <source>
        <dbReference type="EMBL" id="AGH24221.1"/>
    </source>
</evidence>
<dbReference type="Gene3D" id="1.10.455.10">
    <property type="entry name" value="Ribosomal protein S7 domain"/>
    <property type="match status" value="1"/>
</dbReference>
<protein>
    <submittedName>
        <fullName evidence="7">Ribosomal protein S7</fullName>
    </submittedName>
</protein>
<dbReference type="PIRSF" id="PIRSF002122">
    <property type="entry name" value="RPS7p_RPS7a_RPS5e_RPS7o"/>
    <property type="match status" value="1"/>
</dbReference>
<feature type="domain" description="Small ribosomal subunit protein uS7" evidence="6">
    <location>
        <begin position="8"/>
        <end position="152"/>
    </location>
</feature>
<dbReference type="GeneID" id="15333159"/>
<keyword evidence="5" id="KW-0687">Ribonucleoprotein</keyword>
<gene>
    <name evidence="7" type="primary">rps7</name>
</gene>
<evidence type="ECO:0000256" key="2">
    <source>
        <dbReference type="ARBA" id="ARBA00022730"/>
    </source>
</evidence>
<reference evidence="7" key="2">
    <citation type="journal article" date="2006" name="RNA">
        <title>Hybrid E. coli--Mitochondrial ribonuclease P RNAs are catalytically active.</title>
        <authorList>
            <person name="Seif E."/>
            <person name="Cadieux A."/>
            <person name="Lang B.F."/>
        </authorList>
    </citation>
    <scope>NUCLEOTIDE SEQUENCE</scope>
    <source>
        <strain evidence="7">ATCC 50422</strain>
    </source>
</reference>
<dbReference type="GO" id="GO:0019843">
    <property type="term" value="F:rRNA binding"/>
    <property type="evidence" value="ECO:0007669"/>
    <property type="project" value="UniProtKB-KW"/>
</dbReference>
<organism evidence="7">
    <name type="scientific">Jakoba libera</name>
    <name type="common">Flagellate</name>
    <name type="synonym">Cryptobia libera</name>
    <dbReference type="NCBI Taxonomy" id="143017"/>
    <lineage>
        <taxon>Eukaryota</taxon>
        <taxon>Discoba</taxon>
        <taxon>Jakobida</taxon>
        <taxon>Histionina</taxon>
        <taxon>Jakobidae</taxon>
        <taxon>Jakoba</taxon>
    </lineage>
</organism>
<dbReference type="GO" id="GO:0006412">
    <property type="term" value="P:translation"/>
    <property type="evidence" value="ECO:0007669"/>
    <property type="project" value="InterPro"/>
</dbReference>
<name>M4QA38_JAKLI</name>
<comment type="similarity">
    <text evidence="1">Belongs to the universal ribosomal protein uS7 family.</text>
</comment>
<dbReference type="InterPro" id="IPR000235">
    <property type="entry name" value="Ribosomal_uS7"/>
</dbReference>
<dbReference type="NCBIfam" id="TIGR01029">
    <property type="entry name" value="rpsG_bact"/>
    <property type="match status" value="1"/>
</dbReference>
<dbReference type="InterPro" id="IPR036823">
    <property type="entry name" value="Ribosomal_uS7_dom_sf"/>
</dbReference>
<dbReference type="InterPro" id="IPR005717">
    <property type="entry name" value="Ribosomal_uS7_bac/org-type"/>
</dbReference>
<evidence type="ECO:0000256" key="1">
    <source>
        <dbReference type="ARBA" id="ARBA00007151"/>
    </source>
</evidence>